<evidence type="ECO:0000313" key="3">
    <source>
        <dbReference type="Proteomes" id="UP000256269"/>
    </source>
</evidence>
<dbReference type="SUPFAM" id="SSF109854">
    <property type="entry name" value="DinB/YfiT-like putative metalloenzymes"/>
    <property type="match status" value="1"/>
</dbReference>
<name>A0A3E0H8Q7_9PSEU</name>
<evidence type="ECO:0000259" key="1">
    <source>
        <dbReference type="Pfam" id="PF11716"/>
    </source>
</evidence>
<comment type="caution">
    <text evidence="2">The sequence shown here is derived from an EMBL/GenBank/DDBJ whole genome shotgun (WGS) entry which is preliminary data.</text>
</comment>
<dbReference type="Gene3D" id="1.20.120.450">
    <property type="entry name" value="dinb family like domain"/>
    <property type="match status" value="1"/>
</dbReference>
<organism evidence="2 3">
    <name type="scientific">Kutzneria buriramensis</name>
    <dbReference type="NCBI Taxonomy" id="1045776"/>
    <lineage>
        <taxon>Bacteria</taxon>
        <taxon>Bacillati</taxon>
        <taxon>Actinomycetota</taxon>
        <taxon>Actinomycetes</taxon>
        <taxon>Pseudonocardiales</taxon>
        <taxon>Pseudonocardiaceae</taxon>
        <taxon>Kutzneria</taxon>
    </lineage>
</organism>
<dbReference type="InterPro" id="IPR034660">
    <property type="entry name" value="DinB/YfiT-like"/>
</dbReference>
<accession>A0A3E0H8Q7</accession>
<keyword evidence="3" id="KW-1185">Reference proteome</keyword>
<evidence type="ECO:0000313" key="2">
    <source>
        <dbReference type="EMBL" id="REH39236.1"/>
    </source>
</evidence>
<gene>
    <name evidence="2" type="ORF">BCF44_11391</name>
</gene>
<dbReference type="InterPro" id="IPR017520">
    <property type="entry name" value="CHP03086"/>
</dbReference>
<dbReference type="AlphaFoldDB" id="A0A3E0H8Q7"/>
<dbReference type="Pfam" id="PF11716">
    <property type="entry name" value="MDMPI_N"/>
    <property type="match status" value="1"/>
</dbReference>
<dbReference type="Proteomes" id="UP000256269">
    <property type="component" value="Unassembled WGS sequence"/>
</dbReference>
<protein>
    <submittedName>
        <fullName evidence="2">Uncharacterized protein (TIGR03086 family)</fullName>
    </submittedName>
</protein>
<reference evidence="2 3" key="1">
    <citation type="submission" date="2018-08" db="EMBL/GenBank/DDBJ databases">
        <title>Genomic Encyclopedia of Archaeal and Bacterial Type Strains, Phase II (KMG-II): from individual species to whole genera.</title>
        <authorList>
            <person name="Goeker M."/>
        </authorList>
    </citation>
    <scope>NUCLEOTIDE SEQUENCE [LARGE SCALE GENOMIC DNA]</scope>
    <source>
        <strain evidence="2 3">DSM 45791</strain>
    </source>
</reference>
<dbReference type="GO" id="GO:0046872">
    <property type="term" value="F:metal ion binding"/>
    <property type="evidence" value="ECO:0007669"/>
    <property type="project" value="InterPro"/>
</dbReference>
<proteinExistence type="predicted"/>
<dbReference type="InterPro" id="IPR024344">
    <property type="entry name" value="MDMPI_metal-binding"/>
</dbReference>
<feature type="domain" description="Mycothiol-dependent maleylpyruvate isomerase metal-binding" evidence="1">
    <location>
        <begin position="7"/>
        <end position="128"/>
    </location>
</feature>
<dbReference type="EMBL" id="QUNO01000013">
    <property type="protein sequence ID" value="REH39236.1"/>
    <property type="molecule type" value="Genomic_DNA"/>
</dbReference>
<dbReference type="NCBIfam" id="TIGR03086">
    <property type="entry name" value="TIGR03086 family metal-binding protein"/>
    <property type="match status" value="1"/>
</dbReference>
<dbReference type="NCBIfam" id="TIGR03083">
    <property type="entry name" value="maleylpyruvate isomerase family mycothiol-dependent enzyme"/>
    <property type="match status" value="1"/>
</dbReference>
<dbReference type="InterPro" id="IPR017517">
    <property type="entry name" value="Maleyloyr_isom"/>
</dbReference>
<sequence>MDLYGRAQDGFDTVLAGVGPDQWDAPSECAEWSVRDVAGHLIWGQRQLRAWATGDHYAEQGGPGSAHPAVVIDGDPLTTWRAAREAATVELSEAVLARPTTVPGIGEVPLMALVTLLVTDTVTHTWDIGHAIGADVRLEPEAVTVAFEWSRRNAMRRPGFFGPELPAPDDADEQARMLAFLGRKP</sequence>